<dbReference type="EMBL" id="QGTD01000001">
    <property type="protein sequence ID" value="PWU70403.1"/>
    <property type="molecule type" value="Genomic_DNA"/>
</dbReference>
<keyword evidence="12" id="KW-1185">Reference proteome</keyword>
<dbReference type="FunFam" id="3.30.950.10:FF:000001">
    <property type="entry name" value="Siroheme synthase"/>
    <property type="match status" value="1"/>
</dbReference>
<dbReference type="InterPro" id="IPR003043">
    <property type="entry name" value="Uropor_MeTrfase_CS"/>
</dbReference>
<keyword evidence="7" id="KW-0627">Porphyrin biosynthesis</keyword>
<dbReference type="CDD" id="cd11642">
    <property type="entry name" value="SUMT"/>
    <property type="match status" value="1"/>
</dbReference>
<reference evidence="11 12" key="1">
    <citation type="submission" date="2018-05" db="EMBL/GenBank/DDBJ databases">
        <title>Genomic analysis of Gracilibacillus dipsosauri DD1 reveals novel features of a salt-tolerant amylase.</title>
        <authorList>
            <person name="Deutch C.E."/>
            <person name="Yang S."/>
        </authorList>
    </citation>
    <scope>NUCLEOTIDE SEQUENCE [LARGE SCALE GENOMIC DNA]</scope>
    <source>
        <strain evidence="11 12">DD1</strain>
    </source>
</reference>
<dbReference type="NCBIfam" id="TIGR01469">
    <property type="entry name" value="cobA_cysG_Cterm"/>
    <property type="match status" value="1"/>
</dbReference>
<dbReference type="AlphaFoldDB" id="A0A317L4H2"/>
<dbReference type="SUPFAM" id="SSF53790">
    <property type="entry name" value="Tetrapyrrole methylase"/>
    <property type="match status" value="1"/>
</dbReference>
<evidence type="ECO:0000256" key="7">
    <source>
        <dbReference type="ARBA" id="ARBA00023244"/>
    </source>
</evidence>
<dbReference type="RefSeq" id="WP_109982935.1">
    <property type="nucleotide sequence ID" value="NZ_QGTD01000001.1"/>
</dbReference>
<dbReference type="GO" id="GO:0032259">
    <property type="term" value="P:methylation"/>
    <property type="evidence" value="ECO:0007669"/>
    <property type="project" value="UniProtKB-KW"/>
</dbReference>
<dbReference type="Gene3D" id="3.40.1010.10">
    <property type="entry name" value="Cobalt-precorrin-4 Transmethylase, Domain 1"/>
    <property type="match status" value="1"/>
</dbReference>
<evidence type="ECO:0000256" key="2">
    <source>
        <dbReference type="ARBA" id="ARBA00012162"/>
    </source>
</evidence>
<protein>
    <recommendedName>
        <fullName evidence="3">Uroporphyrinogen-III C-methyltransferase</fullName>
        <ecNumber evidence="2">2.1.1.107</ecNumber>
    </recommendedName>
    <alternativeName>
        <fullName evidence="8">Uroporphyrinogen III methylase</fullName>
    </alternativeName>
</protein>
<dbReference type="Pfam" id="PF00590">
    <property type="entry name" value="TP_methylase"/>
    <property type="match status" value="1"/>
</dbReference>
<organism evidence="11 12">
    <name type="scientific">Gracilibacillus dipsosauri</name>
    <dbReference type="NCBI Taxonomy" id="178340"/>
    <lineage>
        <taxon>Bacteria</taxon>
        <taxon>Bacillati</taxon>
        <taxon>Bacillota</taxon>
        <taxon>Bacilli</taxon>
        <taxon>Bacillales</taxon>
        <taxon>Bacillaceae</taxon>
        <taxon>Gracilibacillus</taxon>
    </lineage>
</organism>
<evidence type="ECO:0000313" key="11">
    <source>
        <dbReference type="EMBL" id="PWU70403.1"/>
    </source>
</evidence>
<evidence type="ECO:0000256" key="8">
    <source>
        <dbReference type="ARBA" id="ARBA00079776"/>
    </source>
</evidence>
<dbReference type="PROSITE" id="PS00839">
    <property type="entry name" value="SUMT_1"/>
    <property type="match status" value="1"/>
</dbReference>
<dbReference type="Proteomes" id="UP000245624">
    <property type="component" value="Unassembled WGS sequence"/>
</dbReference>
<evidence type="ECO:0000256" key="5">
    <source>
        <dbReference type="ARBA" id="ARBA00022679"/>
    </source>
</evidence>
<evidence type="ECO:0000256" key="3">
    <source>
        <dbReference type="ARBA" id="ARBA00018323"/>
    </source>
</evidence>
<dbReference type="GO" id="GO:0019354">
    <property type="term" value="P:siroheme biosynthetic process"/>
    <property type="evidence" value="ECO:0007669"/>
    <property type="project" value="InterPro"/>
</dbReference>
<evidence type="ECO:0000256" key="1">
    <source>
        <dbReference type="ARBA" id="ARBA00005879"/>
    </source>
</evidence>
<accession>A0A317L4H2</accession>
<dbReference type="InterPro" id="IPR014777">
    <property type="entry name" value="4pyrrole_Mease_sub1"/>
</dbReference>
<gene>
    <name evidence="11" type="primary">cobA</name>
    <name evidence="11" type="ORF">DLJ74_00790</name>
</gene>
<evidence type="ECO:0000256" key="9">
    <source>
        <dbReference type="RuleBase" id="RU003960"/>
    </source>
</evidence>
<dbReference type="InterPro" id="IPR035996">
    <property type="entry name" value="4pyrrol_Methylase_sf"/>
</dbReference>
<evidence type="ECO:0000256" key="4">
    <source>
        <dbReference type="ARBA" id="ARBA00022603"/>
    </source>
</evidence>
<dbReference type="FunFam" id="3.40.1010.10:FF:000001">
    <property type="entry name" value="Siroheme synthase"/>
    <property type="match status" value="1"/>
</dbReference>
<dbReference type="InterPro" id="IPR006366">
    <property type="entry name" value="CobA/CysG_C"/>
</dbReference>
<dbReference type="Gene3D" id="3.30.950.10">
    <property type="entry name" value="Methyltransferase, Cobalt-precorrin-4 Transmethylase, Domain 2"/>
    <property type="match status" value="1"/>
</dbReference>
<dbReference type="OrthoDB" id="9815856at2"/>
<dbReference type="InterPro" id="IPR000878">
    <property type="entry name" value="4pyrrol_Mease"/>
</dbReference>
<comment type="similarity">
    <text evidence="1 9">Belongs to the precorrin methyltransferase family.</text>
</comment>
<feature type="domain" description="Tetrapyrrole methylase" evidence="10">
    <location>
        <begin position="3"/>
        <end position="208"/>
    </location>
</feature>
<dbReference type="InterPro" id="IPR050161">
    <property type="entry name" value="Siro_Cobalamin_biosynth"/>
</dbReference>
<keyword evidence="4 9" id="KW-0489">Methyltransferase</keyword>
<dbReference type="GO" id="GO:0004851">
    <property type="term" value="F:uroporphyrin-III C-methyltransferase activity"/>
    <property type="evidence" value="ECO:0007669"/>
    <property type="project" value="UniProtKB-EC"/>
</dbReference>
<dbReference type="NCBIfam" id="NF004790">
    <property type="entry name" value="PRK06136.1"/>
    <property type="match status" value="1"/>
</dbReference>
<dbReference type="EC" id="2.1.1.107" evidence="2"/>
<evidence type="ECO:0000259" key="10">
    <source>
        <dbReference type="Pfam" id="PF00590"/>
    </source>
</evidence>
<proteinExistence type="inferred from homology"/>
<evidence type="ECO:0000313" key="12">
    <source>
        <dbReference type="Proteomes" id="UP000245624"/>
    </source>
</evidence>
<name>A0A317L4H2_9BACI</name>
<comment type="caution">
    <text evidence="11">The sequence shown here is derived from an EMBL/GenBank/DDBJ whole genome shotgun (WGS) entry which is preliminary data.</text>
</comment>
<dbReference type="InterPro" id="IPR014776">
    <property type="entry name" value="4pyrrole_Mease_sub2"/>
</dbReference>
<keyword evidence="6" id="KW-0949">S-adenosyl-L-methionine</keyword>
<evidence type="ECO:0000256" key="6">
    <source>
        <dbReference type="ARBA" id="ARBA00022691"/>
    </source>
</evidence>
<sequence>MGKVFLIGAGPGDPDLITVKGLKAIQAADVILYDRLVNKQLLQEAKPEAELIFCGKFPSLHLMKQETINQLLVQYGKENKMVVRLKGGDPFVYGRGAEEALILAENGIAYEVVPGITSGIATPAYAGIPVTHREIGRSLAMITGHSNNEEIKWKQLATAVDTLAIYMGVSNLPFIVDNLIEGGKALETPVAIIQEGTTESQKVMIGNLLTIVALVEKHKIHNPAIIIVGEVVKIGEKLAEWRET</sequence>
<dbReference type="PANTHER" id="PTHR45790">
    <property type="entry name" value="SIROHEME SYNTHASE-RELATED"/>
    <property type="match status" value="1"/>
</dbReference>
<dbReference type="PROSITE" id="PS00840">
    <property type="entry name" value="SUMT_2"/>
    <property type="match status" value="1"/>
</dbReference>
<keyword evidence="5 9" id="KW-0808">Transferase</keyword>
<dbReference type="PANTHER" id="PTHR45790:SF3">
    <property type="entry name" value="S-ADENOSYL-L-METHIONINE-DEPENDENT UROPORPHYRINOGEN III METHYLTRANSFERASE, CHLOROPLASTIC"/>
    <property type="match status" value="1"/>
</dbReference>